<dbReference type="EMBL" id="JAYMYQ010000004">
    <property type="protein sequence ID" value="KAK7338821.1"/>
    <property type="molecule type" value="Genomic_DNA"/>
</dbReference>
<evidence type="ECO:0000313" key="3">
    <source>
        <dbReference type="Proteomes" id="UP001367508"/>
    </source>
</evidence>
<feature type="region of interest" description="Disordered" evidence="1">
    <location>
        <begin position="304"/>
        <end position="326"/>
    </location>
</feature>
<organism evidence="2 3">
    <name type="scientific">Canavalia gladiata</name>
    <name type="common">Sword bean</name>
    <name type="synonym">Dolichos gladiatus</name>
    <dbReference type="NCBI Taxonomy" id="3824"/>
    <lineage>
        <taxon>Eukaryota</taxon>
        <taxon>Viridiplantae</taxon>
        <taxon>Streptophyta</taxon>
        <taxon>Embryophyta</taxon>
        <taxon>Tracheophyta</taxon>
        <taxon>Spermatophyta</taxon>
        <taxon>Magnoliopsida</taxon>
        <taxon>eudicotyledons</taxon>
        <taxon>Gunneridae</taxon>
        <taxon>Pentapetalae</taxon>
        <taxon>rosids</taxon>
        <taxon>fabids</taxon>
        <taxon>Fabales</taxon>
        <taxon>Fabaceae</taxon>
        <taxon>Papilionoideae</taxon>
        <taxon>50 kb inversion clade</taxon>
        <taxon>NPAAA clade</taxon>
        <taxon>indigoferoid/millettioid clade</taxon>
        <taxon>Phaseoleae</taxon>
        <taxon>Canavalia</taxon>
    </lineage>
</organism>
<feature type="region of interest" description="Disordered" evidence="1">
    <location>
        <begin position="339"/>
        <end position="376"/>
    </location>
</feature>
<comment type="caution">
    <text evidence="2">The sequence shown here is derived from an EMBL/GenBank/DDBJ whole genome shotgun (WGS) entry which is preliminary data.</text>
</comment>
<feature type="compositionally biased region" description="Basic and acidic residues" evidence="1">
    <location>
        <begin position="304"/>
        <end position="321"/>
    </location>
</feature>
<gene>
    <name evidence="2" type="ORF">VNO77_19453</name>
</gene>
<evidence type="ECO:0000313" key="2">
    <source>
        <dbReference type="EMBL" id="KAK7338821.1"/>
    </source>
</evidence>
<keyword evidence="3" id="KW-1185">Reference proteome</keyword>
<feature type="compositionally biased region" description="Polar residues" evidence="1">
    <location>
        <begin position="355"/>
        <end position="369"/>
    </location>
</feature>
<dbReference type="AlphaFoldDB" id="A0AAN9LMT0"/>
<dbReference type="Proteomes" id="UP001367508">
    <property type="component" value="Unassembled WGS sequence"/>
</dbReference>
<protein>
    <submittedName>
        <fullName evidence="2">Uncharacterized protein</fullName>
    </submittedName>
</protein>
<accession>A0AAN9LMT0</accession>
<reference evidence="2 3" key="1">
    <citation type="submission" date="2024-01" db="EMBL/GenBank/DDBJ databases">
        <title>The genomes of 5 underutilized Papilionoideae crops provide insights into root nodulation and disease resistanc.</title>
        <authorList>
            <person name="Jiang F."/>
        </authorList>
    </citation>
    <scope>NUCLEOTIDE SEQUENCE [LARGE SCALE GENOMIC DNA]</scope>
    <source>
        <strain evidence="2">LVBAO_FW01</strain>
        <tissue evidence="2">Leaves</tissue>
    </source>
</reference>
<feature type="compositionally biased region" description="Low complexity" evidence="1">
    <location>
        <begin position="342"/>
        <end position="354"/>
    </location>
</feature>
<evidence type="ECO:0000256" key="1">
    <source>
        <dbReference type="SAM" id="MobiDB-lite"/>
    </source>
</evidence>
<proteinExistence type="predicted"/>
<sequence>MEGPTSPAISELRGTLRGVGGTKAGQRLVHDNNRILGLAIKASFSYWSMSSQQVTRPSHEQASLGARSLSWHSDEFPSPCVRIVEHDPSAPAYSWMDEHAAGRAFDVSLVMYKCNMSRSRVLMAPITTVVLSRNVCLHGFCGWLEDQCPDLPITMWLSLCSCMASFSCRRGLYLAWLSSLLEPKLCMAFTPFTTVAMLVNITHEQPEFATTPLEFRSEISVEIFPIDSPRGSEISHGPSEARDEEDLVQAIQIEPLYYDNGLRPKPTCHADFRKRTLPTVYIMALSLVLWTRTTRFLTQATYVEKEGEDKGKRENPEEISRSHSSVSLRNFQNSVQGVNLGSDSSVESSSRNASETPQNVTLQGFLPSSSEDDRMITGRWHKGPSSSGSAPLYRGWAHILHSISPKLKDLSSETRSFPRLRFQATMSITASVVRATSLMSFSIESHDPCFL</sequence>
<name>A0AAN9LMT0_CANGL</name>